<evidence type="ECO:0000256" key="2">
    <source>
        <dbReference type="ARBA" id="ARBA00022517"/>
    </source>
</evidence>
<comment type="function">
    <text evidence="3">A GTPase-activating protein (GAP) that modifies Der/EngA GTPase function. May play a role in ribosome biogenesis.</text>
</comment>
<evidence type="ECO:0000256" key="1">
    <source>
        <dbReference type="ARBA" id="ARBA00022468"/>
    </source>
</evidence>
<protein>
    <recommendedName>
        <fullName evidence="3">Der GTPase-activating protein YihI</fullName>
    </recommendedName>
</protein>
<dbReference type="eggNOG" id="COG3078">
    <property type="taxonomic scope" value="Bacteria"/>
</dbReference>
<keyword evidence="1 3" id="KW-0343">GTPase activation</keyword>
<comment type="subunit">
    <text evidence="3">Interacts with Der.</text>
</comment>
<keyword evidence="6" id="KW-1185">Reference proteome</keyword>
<evidence type="ECO:0000256" key="3">
    <source>
        <dbReference type="HAMAP-Rule" id="MF_01058"/>
    </source>
</evidence>
<dbReference type="EMBL" id="CP009888">
    <property type="protein sequence ID" value="AIY63998.1"/>
    <property type="molecule type" value="Genomic_DNA"/>
</dbReference>
<name>A0A0A7EBV4_9GAMM</name>
<feature type="region of interest" description="Disordered" evidence="4">
    <location>
        <begin position="1"/>
        <end position="89"/>
    </location>
</feature>
<dbReference type="AlphaFoldDB" id="A0A0A7EBV4"/>
<dbReference type="GO" id="GO:0042254">
    <property type="term" value="P:ribosome biogenesis"/>
    <property type="evidence" value="ECO:0007669"/>
    <property type="project" value="UniProtKB-KW"/>
</dbReference>
<dbReference type="NCBIfam" id="NF003560">
    <property type="entry name" value="PRK05244.1-1"/>
    <property type="match status" value="1"/>
</dbReference>
<comment type="similarity">
    <text evidence="3">Belongs to the YihI family.</text>
</comment>
<organism evidence="5 6">
    <name type="scientific">Pseudoalteromonas piratica</name>
    <dbReference type="NCBI Taxonomy" id="1348114"/>
    <lineage>
        <taxon>Bacteria</taxon>
        <taxon>Pseudomonadati</taxon>
        <taxon>Pseudomonadota</taxon>
        <taxon>Gammaproteobacteria</taxon>
        <taxon>Alteromonadales</taxon>
        <taxon>Pseudoalteromonadaceae</taxon>
        <taxon>Pseudoalteromonas</taxon>
    </lineage>
</organism>
<dbReference type="KEGG" id="pseo:OM33_01645"/>
<evidence type="ECO:0000313" key="6">
    <source>
        <dbReference type="Proteomes" id="UP000030341"/>
    </source>
</evidence>
<sequence length="193" mass="22046">MTRKKKSRKIGTGGNGSFRLSKEKLAELRALKEQRVKKRTGNKAGTRNAQDALNEQQSSGKQRKDTRLGSKKPISLVPEVASTEQQPEFKRHLKPQVELRKVNEPELSPEQELEQIENDQKLMSLLERQNAGEVLVGKDAKYLNAKVARHQALCDLLGIEDEDEFDDEDMLDQFMSNDLADEWLNDDDEEDLK</sequence>
<feature type="compositionally biased region" description="Polar residues" evidence="4">
    <location>
        <begin position="43"/>
        <end position="60"/>
    </location>
</feature>
<dbReference type="GO" id="GO:0005096">
    <property type="term" value="F:GTPase activator activity"/>
    <property type="evidence" value="ECO:0007669"/>
    <property type="project" value="UniProtKB-KW"/>
</dbReference>
<gene>
    <name evidence="3" type="primary">yihI</name>
    <name evidence="5" type="ORF">OM33_01645</name>
</gene>
<dbReference type="HOGENOM" id="CLU_094104_3_0_6"/>
<evidence type="ECO:0000256" key="4">
    <source>
        <dbReference type="SAM" id="MobiDB-lite"/>
    </source>
</evidence>
<proteinExistence type="inferred from homology"/>
<dbReference type="Proteomes" id="UP000030341">
    <property type="component" value="Chromosome 1"/>
</dbReference>
<dbReference type="RefSeq" id="WP_038637878.1">
    <property type="nucleotide sequence ID" value="NZ_CP009888.1"/>
</dbReference>
<evidence type="ECO:0000313" key="5">
    <source>
        <dbReference type="EMBL" id="AIY63998.1"/>
    </source>
</evidence>
<dbReference type="OrthoDB" id="5677577at2"/>
<accession>A0A0A7EBV4</accession>
<dbReference type="InterPro" id="IPR007336">
    <property type="entry name" value="YihI"/>
</dbReference>
<reference evidence="5 6" key="1">
    <citation type="submission" date="2014-11" db="EMBL/GenBank/DDBJ databases">
        <title>Complete Genome Sequence of Pseudoalteromonas sp. Strain OCN003 Isolated from Kaneohe Bay, Oahu, Hawaii.</title>
        <authorList>
            <person name="Beurmann S."/>
            <person name="Videau P."/>
            <person name="Ushijima B."/>
            <person name="Smith A.M."/>
            <person name="Aeby G.S."/>
            <person name="Callahan S.M."/>
            <person name="Belcaid M."/>
        </authorList>
    </citation>
    <scope>NUCLEOTIDE SEQUENCE [LARGE SCALE GENOMIC DNA]</scope>
    <source>
        <strain evidence="5 6">OCN003</strain>
    </source>
</reference>
<feature type="compositionally biased region" description="Basic and acidic residues" evidence="4">
    <location>
        <begin position="20"/>
        <end position="34"/>
    </location>
</feature>
<keyword evidence="2 3" id="KW-0690">Ribosome biogenesis</keyword>
<dbReference type="STRING" id="1348114.OM33_01645"/>
<dbReference type="Pfam" id="PF04220">
    <property type="entry name" value="YihI"/>
    <property type="match status" value="1"/>
</dbReference>
<dbReference type="HAMAP" id="MF_01058">
    <property type="entry name" value="GAP_YihI"/>
    <property type="match status" value="1"/>
</dbReference>